<feature type="transmembrane region" description="Helical" evidence="7">
    <location>
        <begin position="86"/>
        <end position="106"/>
    </location>
</feature>
<feature type="transmembrane region" description="Helical" evidence="7">
    <location>
        <begin position="149"/>
        <end position="168"/>
    </location>
</feature>
<keyword evidence="5 7" id="KW-0472">Membrane</keyword>
<evidence type="ECO:0000256" key="4">
    <source>
        <dbReference type="ARBA" id="ARBA00022989"/>
    </source>
</evidence>
<dbReference type="SUPFAM" id="SSF103473">
    <property type="entry name" value="MFS general substrate transporter"/>
    <property type="match status" value="1"/>
</dbReference>
<dbReference type="Proteomes" id="UP000557772">
    <property type="component" value="Unassembled WGS sequence"/>
</dbReference>
<keyword evidence="2" id="KW-0813">Transport</keyword>
<dbReference type="Gene3D" id="1.20.1250.20">
    <property type="entry name" value="MFS general substrate transporter like domains"/>
    <property type="match status" value="1"/>
</dbReference>
<feature type="region of interest" description="Disordered" evidence="6">
    <location>
        <begin position="1"/>
        <end position="45"/>
    </location>
</feature>
<comment type="caution">
    <text evidence="8">The sequence shown here is derived from an EMBL/GenBank/DDBJ whole genome shotgun (WGS) entry which is preliminary data.</text>
</comment>
<feature type="compositionally biased region" description="Polar residues" evidence="6">
    <location>
        <begin position="15"/>
        <end position="28"/>
    </location>
</feature>
<reference evidence="8 9" key="1">
    <citation type="submission" date="2020-05" db="EMBL/GenBank/DDBJ databases">
        <title>Flexivirga sp. ID2601S isolated from air conditioner.</title>
        <authorList>
            <person name="Kim D.H."/>
        </authorList>
    </citation>
    <scope>NUCLEOTIDE SEQUENCE [LARGE SCALE GENOMIC DNA]</scope>
    <source>
        <strain evidence="8 9">ID2601S</strain>
    </source>
</reference>
<feature type="transmembrane region" description="Helical" evidence="7">
    <location>
        <begin position="188"/>
        <end position="206"/>
    </location>
</feature>
<dbReference type="Pfam" id="PF07690">
    <property type="entry name" value="MFS_1"/>
    <property type="match status" value="1"/>
</dbReference>
<keyword evidence="9" id="KW-1185">Reference proteome</keyword>
<evidence type="ECO:0000256" key="3">
    <source>
        <dbReference type="ARBA" id="ARBA00022692"/>
    </source>
</evidence>
<evidence type="ECO:0000256" key="2">
    <source>
        <dbReference type="ARBA" id="ARBA00022448"/>
    </source>
</evidence>
<sequence length="239" mass="24896">MSRRRQAPGTAACAQPSQCRSSRSAPKSPGRKSSTRPCPPTVSHGSNAPWPLRCWAGHWPIRQWLGDPYRPKQPVPRCRQQWEQDILTGVAEIPMLVLCVLLPRWAGRIIGRRGPWPPLLWGMAVLAAASLLLAPIGSTSAYLTCVPGLLAMGVGIALAVPAVSGAAVTDVPPALTASASATLSAARQTGGVLGVAVLGSVVATDIESRIASAFCLIAAVITAVLIPAVVLDRNSSPNV</sequence>
<dbReference type="GO" id="GO:0016020">
    <property type="term" value="C:membrane"/>
    <property type="evidence" value="ECO:0007669"/>
    <property type="project" value="UniProtKB-SubCell"/>
</dbReference>
<keyword evidence="4 7" id="KW-1133">Transmembrane helix</keyword>
<feature type="transmembrane region" description="Helical" evidence="7">
    <location>
        <begin position="213"/>
        <end position="231"/>
    </location>
</feature>
<dbReference type="InterPro" id="IPR011701">
    <property type="entry name" value="MFS"/>
</dbReference>
<accession>A0A849AHC2</accession>
<dbReference type="GO" id="GO:0022857">
    <property type="term" value="F:transmembrane transporter activity"/>
    <property type="evidence" value="ECO:0007669"/>
    <property type="project" value="InterPro"/>
</dbReference>
<protein>
    <submittedName>
        <fullName evidence="8">MFS transporter</fullName>
    </submittedName>
</protein>
<evidence type="ECO:0000313" key="9">
    <source>
        <dbReference type="Proteomes" id="UP000557772"/>
    </source>
</evidence>
<proteinExistence type="predicted"/>
<evidence type="ECO:0000256" key="6">
    <source>
        <dbReference type="SAM" id="MobiDB-lite"/>
    </source>
</evidence>
<dbReference type="PANTHER" id="PTHR42718">
    <property type="entry name" value="MAJOR FACILITATOR SUPERFAMILY MULTIDRUG TRANSPORTER MFSC"/>
    <property type="match status" value="1"/>
</dbReference>
<dbReference type="InterPro" id="IPR036259">
    <property type="entry name" value="MFS_trans_sf"/>
</dbReference>
<dbReference type="EMBL" id="JABENB010000001">
    <property type="protein sequence ID" value="NNG38966.1"/>
    <property type="molecule type" value="Genomic_DNA"/>
</dbReference>
<evidence type="ECO:0000256" key="1">
    <source>
        <dbReference type="ARBA" id="ARBA00004141"/>
    </source>
</evidence>
<feature type="transmembrane region" description="Helical" evidence="7">
    <location>
        <begin position="118"/>
        <end position="137"/>
    </location>
</feature>
<comment type="subcellular location">
    <subcellularLocation>
        <location evidence="1">Membrane</location>
        <topology evidence="1">Multi-pass membrane protein</topology>
    </subcellularLocation>
</comment>
<evidence type="ECO:0000313" key="8">
    <source>
        <dbReference type="EMBL" id="NNG38966.1"/>
    </source>
</evidence>
<dbReference type="PANTHER" id="PTHR42718:SF9">
    <property type="entry name" value="MAJOR FACILITATOR SUPERFAMILY MULTIDRUG TRANSPORTER MFSC"/>
    <property type="match status" value="1"/>
</dbReference>
<dbReference type="AlphaFoldDB" id="A0A849AHC2"/>
<evidence type="ECO:0000256" key="5">
    <source>
        <dbReference type="ARBA" id="ARBA00023136"/>
    </source>
</evidence>
<evidence type="ECO:0000256" key="7">
    <source>
        <dbReference type="SAM" id="Phobius"/>
    </source>
</evidence>
<organism evidence="8 9">
    <name type="scientific">Flexivirga aerilata</name>
    <dbReference type="NCBI Taxonomy" id="1656889"/>
    <lineage>
        <taxon>Bacteria</taxon>
        <taxon>Bacillati</taxon>
        <taxon>Actinomycetota</taxon>
        <taxon>Actinomycetes</taxon>
        <taxon>Micrococcales</taxon>
        <taxon>Dermacoccaceae</taxon>
        <taxon>Flexivirga</taxon>
    </lineage>
</organism>
<name>A0A849AHC2_9MICO</name>
<gene>
    <name evidence="8" type="ORF">HJ588_06735</name>
</gene>
<keyword evidence="3 7" id="KW-0812">Transmembrane</keyword>